<feature type="chain" id="PRO_5041698844" description="Ig-like domain-containing protein" evidence="5">
    <location>
        <begin position="21"/>
        <end position="335"/>
    </location>
</feature>
<comment type="subcellular location">
    <subcellularLocation>
        <location evidence="1">Membrane</location>
    </subcellularLocation>
</comment>
<organism evidence="7 8">
    <name type="scientific">Cirrhinus molitorella</name>
    <name type="common">mud carp</name>
    <dbReference type="NCBI Taxonomy" id="172907"/>
    <lineage>
        <taxon>Eukaryota</taxon>
        <taxon>Metazoa</taxon>
        <taxon>Chordata</taxon>
        <taxon>Craniata</taxon>
        <taxon>Vertebrata</taxon>
        <taxon>Euteleostomi</taxon>
        <taxon>Actinopterygii</taxon>
        <taxon>Neopterygii</taxon>
        <taxon>Teleostei</taxon>
        <taxon>Ostariophysi</taxon>
        <taxon>Cypriniformes</taxon>
        <taxon>Cyprinidae</taxon>
        <taxon>Labeoninae</taxon>
        <taxon>Labeonini</taxon>
        <taxon>Cirrhinus</taxon>
    </lineage>
</organism>
<dbReference type="InterPro" id="IPR036179">
    <property type="entry name" value="Ig-like_dom_sf"/>
</dbReference>
<accession>A0AA88PYD2</accession>
<evidence type="ECO:0000313" key="8">
    <source>
        <dbReference type="Proteomes" id="UP001187343"/>
    </source>
</evidence>
<dbReference type="Gene3D" id="2.60.40.10">
    <property type="entry name" value="Immunoglobulins"/>
    <property type="match status" value="2"/>
</dbReference>
<evidence type="ECO:0000256" key="1">
    <source>
        <dbReference type="ARBA" id="ARBA00004370"/>
    </source>
</evidence>
<evidence type="ECO:0000313" key="7">
    <source>
        <dbReference type="EMBL" id="KAK2900465.1"/>
    </source>
</evidence>
<gene>
    <name evidence="7" type="ORF">Q8A67_008580</name>
</gene>
<dbReference type="InterPro" id="IPR013106">
    <property type="entry name" value="Ig_V-set"/>
</dbReference>
<sequence length="335" mass="37191">MILPLLLIVLVLGELPGSRCSVSTVGDLFVLEGGSVTVPCHYNPQYISHVKYWCQGRMREFCSSLARTDDPESAPKGKGRVTIADDPTQHVFIVSMRDLTEEDSGWYWCGVELGGMWVSDSTASVYISVIHGMSAVSSMLSADEGSSVTAQCLYSKNLRSSEKRWCRSGNLNSCMVTDSEGMFSSKNVFIHDDRNNMFTVTIQQLEMRDSGWYWCGAGQQQVAVHVSVTAQTTTLSTTPPIQNLKTTVRNPSVMSSNDPYSRPVWESPLVVCGVVLLVMTVLLALWKLRQLCKKKQKHRGTNETNDNLTICPWREGDYKNTSVIFLNAPAQAQIL</sequence>
<dbReference type="InterPro" id="IPR050671">
    <property type="entry name" value="CD300_family_receptors"/>
</dbReference>
<keyword evidence="4" id="KW-1133">Transmembrane helix</keyword>
<feature type="signal peptide" evidence="5">
    <location>
        <begin position="1"/>
        <end position="20"/>
    </location>
</feature>
<dbReference type="SUPFAM" id="SSF48726">
    <property type="entry name" value="Immunoglobulin"/>
    <property type="match status" value="2"/>
</dbReference>
<dbReference type="InterPro" id="IPR007110">
    <property type="entry name" value="Ig-like_dom"/>
</dbReference>
<name>A0AA88PYD2_9TELE</name>
<keyword evidence="5" id="KW-0732">Signal</keyword>
<keyword evidence="3 4" id="KW-0472">Membrane</keyword>
<proteinExistence type="predicted"/>
<dbReference type="PANTHER" id="PTHR11860:SF87">
    <property type="entry name" value="CMRF35-LIKE MOLECULE 8"/>
    <property type="match status" value="1"/>
</dbReference>
<evidence type="ECO:0000256" key="2">
    <source>
        <dbReference type="ARBA" id="ARBA00022692"/>
    </source>
</evidence>
<dbReference type="Proteomes" id="UP001187343">
    <property type="component" value="Unassembled WGS sequence"/>
</dbReference>
<keyword evidence="2 4" id="KW-0812">Transmembrane</keyword>
<dbReference type="GO" id="GO:0004888">
    <property type="term" value="F:transmembrane signaling receptor activity"/>
    <property type="evidence" value="ECO:0007669"/>
    <property type="project" value="TreeGrafter"/>
</dbReference>
<dbReference type="InterPro" id="IPR013783">
    <property type="entry name" value="Ig-like_fold"/>
</dbReference>
<comment type="caution">
    <text evidence="7">The sequence shown here is derived from an EMBL/GenBank/DDBJ whole genome shotgun (WGS) entry which is preliminary data.</text>
</comment>
<dbReference type="CDD" id="cd05716">
    <property type="entry name" value="IgV_pIgR_like"/>
    <property type="match status" value="2"/>
</dbReference>
<reference evidence="7" key="1">
    <citation type="submission" date="2023-08" db="EMBL/GenBank/DDBJ databases">
        <title>Chromosome-level Genome Assembly of mud carp (Cirrhinus molitorella).</title>
        <authorList>
            <person name="Liu H."/>
        </authorList>
    </citation>
    <scope>NUCLEOTIDE SEQUENCE</scope>
    <source>
        <strain evidence="7">Prfri</strain>
        <tissue evidence="7">Muscle</tissue>
    </source>
</reference>
<dbReference type="GO" id="GO:0005886">
    <property type="term" value="C:plasma membrane"/>
    <property type="evidence" value="ECO:0007669"/>
    <property type="project" value="TreeGrafter"/>
</dbReference>
<feature type="domain" description="Ig-like" evidence="6">
    <location>
        <begin position="134"/>
        <end position="236"/>
    </location>
</feature>
<dbReference type="PROSITE" id="PS50835">
    <property type="entry name" value="IG_LIKE"/>
    <property type="match status" value="1"/>
</dbReference>
<protein>
    <recommendedName>
        <fullName evidence="6">Ig-like domain-containing protein</fullName>
    </recommendedName>
</protein>
<evidence type="ECO:0000259" key="6">
    <source>
        <dbReference type="PROSITE" id="PS50835"/>
    </source>
</evidence>
<dbReference type="EMBL" id="JAUYZG010000008">
    <property type="protein sequence ID" value="KAK2900465.1"/>
    <property type="molecule type" value="Genomic_DNA"/>
</dbReference>
<dbReference type="AlphaFoldDB" id="A0AA88PYD2"/>
<dbReference type="SMART" id="SM00409">
    <property type="entry name" value="IG"/>
    <property type="match status" value="2"/>
</dbReference>
<evidence type="ECO:0000256" key="4">
    <source>
        <dbReference type="SAM" id="Phobius"/>
    </source>
</evidence>
<evidence type="ECO:0000256" key="5">
    <source>
        <dbReference type="SAM" id="SignalP"/>
    </source>
</evidence>
<evidence type="ECO:0000256" key="3">
    <source>
        <dbReference type="ARBA" id="ARBA00023136"/>
    </source>
</evidence>
<keyword evidence="8" id="KW-1185">Reference proteome</keyword>
<dbReference type="Pfam" id="PF07686">
    <property type="entry name" value="V-set"/>
    <property type="match status" value="2"/>
</dbReference>
<feature type="transmembrane region" description="Helical" evidence="4">
    <location>
        <begin position="264"/>
        <end position="286"/>
    </location>
</feature>
<dbReference type="PANTHER" id="PTHR11860">
    <property type="entry name" value="POLYMERIC-IMMUNOGLOBULIN RECEPTOR"/>
    <property type="match status" value="1"/>
</dbReference>
<dbReference type="InterPro" id="IPR003599">
    <property type="entry name" value="Ig_sub"/>
</dbReference>